<dbReference type="InterPro" id="IPR010093">
    <property type="entry name" value="SinI_DNA-bd"/>
</dbReference>
<feature type="modified residue" description="4-aspartylphosphate" evidence="2">
    <location>
        <position position="129"/>
    </location>
</feature>
<dbReference type="InterPro" id="IPR011006">
    <property type="entry name" value="CheY-like_superfamily"/>
</dbReference>
<dbReference type="STRING" id="1581680.BN1209_0547"/>
<dbReference type="HOGENOM" id="CLU_092045_1_0_4"/>
<dbReference type="PROSITE" id="PS50110">
    <property type="entry name" value="RESPONSE_REGULATORY"/>
    <property type="match status" value="1"/>
</dbReference>
<reference evidence="5" key="1">
    <citation type="submission" date="2014-12" db="EMBL/GenBank/DDBJ databases">
        <authorList>
            <person name="Salcher M.M."/>
        </authorList>
    </citation>
    <scope>NUCLEOTIDE SEQUENCE [LARGE SCALE GENOMIC DNA]</scope>
    <source>
        <strain evidence="5">MMS-10A-171</strain>
    </source>
</reference>
<evidence type="ECO:0000313" key="4">
    <source>
        <dbReference type="EMBL" id="CEN55592.1"/>
    </source>
</evidence>
<sequence>MKNSTSNSADALPEFYSTREAAEKLGLSLGTVQKMVETGALSAWKTAGGHRRVIASSVTSYMTARESNIRAVRNQQLSILVVEDDTEIQKLYALNVAEWDLNVDLKLVGDGLTALLHIAKHYPDLVIADLRMKGLDGFEMIHTLHNDSSFDEIDIVVVTGMHKDEIAARGGLPKGMTVLTKPISFSTLEGYVKAKEAARARLQ</sequence>
<dbReference type="GO" id="GO:0000160">
    <property type="term" value="P:phosphorelay signal transduction system"/>
    <property type="evidence" value="ECO:0007669"/>
    <property type="project" value="InterPro"/>
</dbReference>
<dbReference type="KEGG" id="mbac:BN1209_0547"/>
<evidence type="ECO:0000259" key="3">
    <source>
        <dbReference type="PROSITE" id="PS50110"/>
    </source>
</evidence>
<dbReference type="Gene3D" id="3.40.50.2300">
    <property type="match status" value="1"/>
</dbReference>
<dbReference type="NCBIfam" id="TIGR01764">
    <property type="entry name" value="excise"/>
    <property type="match status" value="1"/>
</dbReference>
<evidence type="ECO:0000256" key="1">
    <source>
        <dbReference type="ARBA" id="ARBA00022553"/>
    </source>
</evidence>
<dbReference type="PANTHER" id="PTHR44591:SF3">
    <property type="entry name" value="RESPONSE REGULATORY DOMAIN-CONTAINING PROTEIN"/>
    <property type="match status" value="1"/>
</dbReference>
<dbReference type="AlphaFoldDB" id="A0A0B7IWZ6"/>
<proteinExistence type="predicted"/>
<keyword evidence="5" id="KW-1185">Reference proteome</keyword>
<dbReference type="InterPro" id="IPR050595">
    <property type="entry name" value="Bact_response_regulator"/>
</dbReference>
<dbReference type="CDD" id="cd00156">
    <property type="entry name" value="REC"/>
    <property type="match status" value="1"/>
</dbReference>
<dbReference type="PANTHER" id="PTHR44591">
    <property type="entry name" value="STRESS RESPONSE REGULATOR PROTEIN 1"/>
    <property type="match status" value="1"/>
</dbReference>
<dbReference type="SUPFAM" id="SSF46955">
    <property type="entry name" value="Putative DNA-binding domain"/>
    <property type="match status" value="1"/>
</dbReference>
<feature type="domain" description="Response regulatory" evidence="3">
    <location>
        <begin position="78"/>
        <end position="196"/>
    </location>
</feature>
<dbReference type="Pfam" id="PF12728">
    <property type="entry name" value="HTH_17"/>
    <property type="match status" value="1"/>
</dbReference>
<dbReference type="InterPro" id="IPR009061">
    <property type="entry name" value="DNA-bd_dom_put_sf"/>
</dbReference>
<keyword evidence="1 2" id="KW-0597">Phosphoprotein</keyword>
<dbReference type="InterPro" id="IPR001789">
    <property type="entry name" value="Sig_transdc_resp-reg_receiver"/>
</dbReference>
<evidence type="ECO:0000313" key="5">
    <source>
        <dbReference type="Proteomes" id="UP000056322"/>
    </source>
</evidence>
<evidence type="ECO:0000256" key="2">
    <source>
        <dbReference type="PROSITE-ProRule" id="PRU00169"/>
    </source>
</evidence>
<organism evidence="4 5">
    <name type="scientific">Candidatus Methylopumilus turicensis</name>
    <dbReference type="NCBI Taxonomy" id="1581680"/>
    <lineage>
        <taxon>Bacteria</taxon>
        <taxon>Pseudomonadati</taxon>
        <taxon>Pseudomonadota</taxon>
        <taxon>Betaproteobacteria</taxon>
        <taxon>Nitrosomonadales</taxon>
        <taxon>Methylophilaceae</taxon>
        <taxon>Candidatus Methylopumilus</taxon>
    </lineage>
</organism>
<dbReference type="SUPFAM" id="SSF52172">
    <property type="entry name" value="CheY-like"/>
    <property type="match status" value="1"/>
</dbReference>
<dbReference type="GO" id="GO:0003677">
    <property type="term" value="F:DNA binding"/>
    <property type="evidence" value="ECO:0007669"/>
    <property type="project" value="InterPro"/>
</dbReference>
<dbReference type="EMBL" id="LN794158">
    <property type="protein sequence ID" value="CEN55592.1"/>
    <property type="molecule type" value="Genomic_DNA"/>
</dbReference>
<dbReference type="SMART" id="SM00448">
    <property type="entry name" value="REC"/>
    <property type="match status" value="1"/>
</dbReference>
<dbReference type="InterPro" id="IPR041657">
    <property type="entry name" value="HTH_17"/>
</dbReference>
<protein>
    <submittedName>
        <fullName evidence="4">Response regulator receiver protein</fullName>
    </submittedName>
</protein>
<dbReference type="Pfam" id="PF00072">
    <property type="entry name" value="Response_reg"/>
    <property type="match status" value="1"/>
</dbReference>
<dbReference type="RefSeq" id="WP_045750839.1">
    <property type="nucleotide sequence ID" value="NZ_LN794158.1"/>
</dbReference>
<gene>
    <name evidence="4" type="ORF">BN1209_0547</name>
</gene>
<dbReference type="OrthoDB" id="5416564at2"/>
<dbReference type="Proteomes" id="UP000056322">
    <property type="component" value="Chromosome 1"/>
</dbReference>
<name>A0A0B7IWZ6_9PROT</name>
<dbReference type="Gene3D" id="1.10.1660.10">
    <property type="match status" value="1"/>
</dbReference>
<accession>A0A0B7IWZ6</accession>